<dbReference type="EMBL" id="CAJNOK010009377">
    <property type="protein sequence ID" value="CAF1088495.1"/>
    <property type="molecule type" value="Genomic_DNA"/>
</dbReference>
<dbReference type="Proteomes" id="UP000663829">
    <property type="component" value="Unassembled WGS sequence"/>
</dbReference>
<evidence type="ECO:0000313" key="5">
    <source>
        <dbReference type="Proteomes" id="UP000663829"/>
    </source>
</evidence>
<protein>
    <submittedName>
        <fullName evidence="2">Uncharacterized protein</fullName>
    </submittedName>
</protein>
<dbReference type="EMBL" id="CAJOBA010009393">
    <property type="protein sequence ID" value="CAF3850167.1"/>
    <property type="molecule type" value="Genomic_DNA"/>
</dbReference>
<sequence>MSLAEGTVDEYSTILPKLDYLIHVSIKYARCFNNTDEKNLSHLVKHLFSSKSLKSFSLRDGYCKIRKEDLSDTPSNIKVIDIQLQTLNDLTELVCNVSKLRKLSVGIFNDLFDGDITVLFQCLTDLSLSIYNIESDTSVMNILK</sequence>
<dbReference type="Proteomes" id="UP000677228">
    <property type="component" value="Unassembled WGS sequence"/>
</dbReference>
<dbReference type="SUPFAM" id="SSF52047">
    <property type="entry name" value="RNI-like"/>
    <property type="match status" value="1"/>
</dbReference>
<evidence type="ECO:0000313" key="3">
    <source>
        <dbReference type="EMBL" id="CAF3850167.1"/>
    </source>
</evidence>
<dbReference type="Proteomes" id="UP000682733">
    <property type="component" value="Unassembled WGS sequence"/>
</dbReference>
<dbReference type="EMBL" id="CAJNOQ010028593">
    <property type="protein sequence ID" value="CAF1562789.1"/>
    <property type="molecule type" value="Genomic_DNA"/>
</dbReference>
<gene>
    <name evidence="2" type="ORF">GPM918_LOCUS39872</name>
    <name evidence="1" type="ORF">OVA965_LOCUS18695</name>
    <name evidence="4" type="ORF">SRO942_LOCUS40776</name>
    <name evidence="3" type="ORF">TMI583_LOCUS18706</name>
</gene>
<comment type="caution">
    <text evidence="2">The sequence shown here is derived from an EMBL/GenBank/DDBJ whole genome shotgun (WGS) entry which is preliminary data.</text>
</comment>
<evidence type="ECO:0000313" key="2">
    <source>
        <dbReference type="EMBL" id="CAF1562789.1"/>
    </source>
</evidence>
<organism evidence="2 5">
    <name type="scientific">Didymodactylos carnosus</name>
    <dbReference type="NCBI Taxonomy" id="1234261"/>
    <lineage>
        <taxon>Eukaryota</taxon>
        <taxon>Metazoa</taxon>
        <taxon>Spiralia</taxon>
        <taxon>Gnathifera</taxon>
        <taxon>Rotifera</taxon>
        <taxon>Eurotatoria</taxon>
        <taxon>Bdelloidea</taxon>
        <taxon>Philodinida</taxon>
        <taxon>Philodinidae</taxon>
        <taxon>Didymodactylos</taxon>
    </lineage>
</organism>
<reference evidence="2" key="1">
    <citation type="submission" date="2021-02" db="EMBL/GenBank/DDBJ databases">
        <authorList>
            <person name="Nowell W R."/>
        </authorList>
    </citation>
    <scope>NUCLEOTIDE SEQUENCE</scope>
</reference>
<proteinExistence type="predicted"/>
<accession>A0A815XXJ6</accession>
<dbReference type="AlphaFoldDB" id="A0A815XXJ6"/>
<keyword evidence="5" id="KW-1185">Reference proteome</keyword>
<evidence type="ECO:0000313" key="4">
    <source>
        <dbReference type="EMBL" id="CAF4424334.1"/>
    </source>
</evidence>
<dbReference type="Proteomes" id="UP000681722">
    <property type="component" value="Unassembled WGS sequence"/>
</dbReference>
<dbReference type="EMBL" id="CAJOBC010094352">
    <property type="protein sequence ID" value="CAF4424334.1"/>
    <property type="molecule type" value="Genomic_DNA"/>
</dbReference>
<name>A0A815XXJ6_9BILA</name>
<evidence type="ECO:0000313" key="1">
    <source>
        <dbReference type="EMBL" id="CAF1088495.1"/>
    </source>
</evidence>